<comment type="caution">
    <text evidence="1">The sequence shown here is derived from an EMBL/GenBank/DDBJ whole genome shotgun (WGS) entry which is preliminary data.</text>
</comment>
<sequence length="126" mass="14601">MSLFGYRLGLVSTKMFDAVRKIQTSRNLDNNLAYKLRSLLEQNDKLEDIHEDKNMMRYKTEDGKLGKASVDNAKYVFCNIKPVLLPVLSVTTEEFDEMINVLGKELDNNDSYLDINRVYGRKKENT</sequence>
<accession>A0A9N8WAM3</accession>
<organism evidence="1 2">
    <name type="scientific">Acaulospora morrowiae</name>
    <dbReference type="NCBI Taxonomy" id="94023"/>
    <lineage>
        <taxon>Eukaryota</taxon>
        <taxon>Fungi</taxon>
        <taxon>Fungi incertae sedis</taxon>
        <taxon>Mucoromycota</taxon>
        <taxon>Glomeromycotina</taxon>
        <taxon>Glomeromycetes</taxon>
        <taxon>Diversisporales</taxon>
        <taxon>Acaulosporaceae</taxon>
        <taxon>Acaulospora</taxon>
    </lineage>
</organism>
<keyword evidence="2" id="KW-1185">Reference proteome</keyword>
<dbReference type="EMBL" id="CAJVPV010001014">
    <property type="protein sequence ID" value="CAG8483145.1"/>
    <property type="molecule type" value="Genomic_DNA"/>
</dbReference>
<protein>
    <submittedName>
        <fullName evidence="1">13968_t:CDS:1</fullName>
    </submittedName>
</protein>
<evidence type="ECO:0000313" key="1">
    <source>
        <dbReference type="EMBL" id="CAG8483145.1"/>
    </source>
</evidence>
<dbReference type="AlphaFoldDB" id="A0A9N8WAM3"/>
<dbReference type="OrthoDB" id="2013972at2759"/>
<name>A0A9N8WAM3_9GLOM</name>
<gene>
    <name evidence="1" type="ORF">AMORRO_LOCUS2407</name>
</gene>
<proteinExistence type="predicted"/>
<evidence type="ECO:0000313" key="2">
    <source>
        <dbReference type="Proteomes" id="UP000789342"/>
    </source>
</evidence>
<dbReference type="Proteomes" id="UP000789342">
    <property type="component" value="Unassembled WGS sequence"/>
</dbReference>
<reference evidence="1" key="1">
    <citation type="submission" date="2021-06" db="EMBL/GenBank/DDBJ databases">
        <authorList>
            <person name="Kallberg Y."/>
            <person name="Tangrot J."/>
            <person name="Rosling A."/>
        </authorList>
    </citation>
    <scope>NUCLEOTIDE SEQUENCE</scope>
    <source>
        <strain evidence="1">CL551</strain>
    </source>
</reference>